<gene>
    <name evidence="1" type="ORF">METZ01_LOCUS86289</name>
</gene>
<dbReference type="Pfam" id="PF22541">
    <property type="entry name" value="DUF7005"/>
    <property type="match status" value="1"/>
</dbReference>
<reference evidence="1" key="1">
    <citation type="submission" date="2018-05" db="EMBL/GenBank/DDBJ databases">
        <authorList>
            <person name="Lanie J.A."/>
            <person name="Ng W.-L."/>
            <person name="Kazmierczak K.M."/>
            <person name="Andrzejewski T.M."/>
            <person name="Davidsen T.M."/>
            <person name="Wayne K.J."/>
            <person name="Tettelin H."/>
            <person name="Glass J.I."/>
            <person name="Rusch D."/>
            <person name="Podicherti R."/>
            <person name="Tsui H.-C.T."/>
            <person name="Winkler M.E."/>
        </authorList>
    </citation>
    <scope>NUCLEOTIDE SEQUENCE</scope>
</reference>
<proteinExistence type="predicted"/>
<organism evidence="1">
    <name type="scientific">marine metagenome</name>
    <dbReference type="NCBI Taxonomy" id="408172"/>
    <lineage>
        <taxon>unclassified sequences</taxon>
        <taxon>metagenomes</taxon>
        <taxon>ecological metagenomes</taxon>
    </lineage>
</organism>
<dbReference type="AlphaFoldDB" id="A0A381UZB5"/>
<accession>A0A381UZB5</accession>
<dbReference type="EMBL" id="UINC01007457">
    <property type="protein sequence ID" value="SVA33435.1"/>
    <property type="molecule type" value="Genomic_DNA"/>
</dbReference>
<dbReference type="InterPro" id="IPR054274">
    <property type="entry name" value="DUF7005"/>
</dbReference>
<sequence length="390" mass="44340">MTQSPHDDSFLLDAGASPENLESLRQYVANSFRLDTVPADSRLPLEDEPHVSDWRRYQTESMDSDVFSYLQTKLPQLNIPIRPGMASTGTYRRVARRGEAFRHDDFGDRLTLEVPGELRLLIQEHPAGALPVLTTSNRKDFLTLLCALGGRSEPRSFPSAVNAQLISGYNNWDRVGRYRDAWQRKRDGSLTHDWAAEMQRVIRTEPSLFQDRIVLVTDAPYSGVTASELELAITDSEWRRRSMSLRLEHEFTHYATKRLWGTMRTNLFDELLADFMGMTHALGRFSKDAFSRFLGLSHWPTAEPNARVHAYQGTLDGQAFVIAGHLILSAAAELERLSDSFYESETRFIFFLALCQLGLVDLVRDGAVPRFLQAYAIARRFCSKEKGLCL</sequence>
<evidence type="ECO:0000313" key="1">
    <source>
        <dbReference type="EMBL" id="SVA33435.1"/>
    </source>
</evidence>
<protein>
    <submittedName>
        <fullName evidence="1">Uncharacterized protein</fullName>
    </submittedName>
</protein>
<name>A0A381UZB5_9ZZZZ</name>